<keyword evidence="1" id="KW-0472">Membrane</keyword>
<gene>
    <name evidence="2" type="ORF">SAMN06269185_2881</name>
</gene>
<dbReference type="Proteomes" id="UP000219453">
    <property type="component" value="Unassembled WGS sequence"/>
</dbReference>
<evidence type="ECO:0000313" key="2">
    <source>
        <dbReference type="EMBL" id="SNZ17078.1"/>
    </source>
</evidence>
<sequence>MSTNTDMPADPDPIELDHSPTKLSTIAAVGAAVLAALTSAPFALLALPVGLAGAGAVGAGLIVAESRTWVAVGVGALFLSVLISGGFGTPVELLLVSMVATVLAWDFGHNAISLGEHVGRHSTTRRNEIIHGAATTIAASLAAAVGYGVYAIAGGGQPVAALSLLLFGIVFLIWAIRT</sequence>
<protein>
    <submittedName>
        <fullName evidence="2">Uncharacterized protein</fullName>
    </submittedName>
</protein>
<organism evidence="2 3">
    <name type="scientific">Natronoarchaeum philippinense</name>
    <dbReference type="NCBI Taxonomy" id="558529"/>
    <lineage>
        <taxon>Archaea</taxon>
        <taxon>Methanobacteriati</taxon>
        <taxon>Methanobacteriota</taxon>
        <taxon>Stenosarchaea group</taxon>
        <taxon>Halobacteria</taxon>
        <taxon>Halobacteriales</taxon>
        <taxon>Natronoarchaeaceae</taxon>
    </lineage>
</organism>
<keyword evidence="3" id="KW-1185">Reference proteome</keyword>
<feature type="transmembrane region" description="Helical" evidence="1">
    <location>
        <begin position="159"/>
        <end position="176"/>
    </location>
</feature>
<reference evidence="2 3" key="1">
    <citation type="submission" date="2017-09" db="EMBL/GenBank/DDBJ databases">
        <authorList>
            <person name="Ehlers B."/>
            <person name="Leendertz F.H."/>
        </authorList>
    </citation>
    <scope>NUCLEOTIDE SEQUENCE [LARGE SCALE GENOMIC DNA]</scope>
    <source>
        <strain evidence="2 3">DSM 27208</strain>
    </source>
</reference>
<feature type="transmembrane region" description="Helical" evidence="1">
    <location>
        <begin position="133"/>
        <end position="153"/>
    </location>
</feature>
<dbReference type="EMBL" id="OBEJ01000004">
    <property type="protein sequence ID" value="SNZ17078.1"/>
    <property type="molecule type" value="Genomic_DNA"/>
</dbReference>
<evidence type="ECO:0000256" key="1">
    <source>
        <dbReference type="SAM" id="Phobius"/>
    </source>
</evidence>
<dbReference type="Pfam" id="PF24363">
    <property type="entry name" value="DUF7519"/>
    <property type="match status" value="1"/>
</dbReference>
<name>A0A285P6K3_NATPI</name>
<dbReference type="OrthoDB" id="157642at2157"/>
<accession>A0A285P6K3</accession>
<feature type="transmembrane region" description="Helical" evidence="1">
    <location>
        <begin position="26"/>
        <end position="57"/>
    </location>
</feature>
<proteinExistence type="predicted"/>
<dbReference type="RefSeq" id="WP_097009773.1">
    <property type="nucleotide sequence ID" value="NZ_OBEJ01000004.1"/>
</dbReference>
<feature type="transmembrane region" description="Helical" evidence="1">
    <location>
        <begin position="93"/>
        <end position="112"/>
    </location>
</feature>
<evidence type="ECO:0000313" key="3">
    <source>
        <dbReference type="Proteomes" id="UP000219453"/>
    </source>
</evidence>
<keyword evidence="1" id="KW-0812">Transmembrane</keyword>
<dbReference type="InterPro" id="IPR055941">
    <property type="entry name" value="DUF7519"/>
</dbReference>
<dbReference type="AlphaFoldDB" id="A0A285P6K3"/>
<feature type="transmembrane region" description="Helical" evidence="1">
    <location>
        <begin position="69"/>
        <end position="87"/>
    </location>
</feature>
<keyword evidence="1" id="KW-1133">Transmembrane helix</keyword>